<protein>
    <recommendedName>
        <fullName evidence="4">BTB domain-containing protein</fullName>
    </recommendedName>
</protein>
<evidence type="ECO:0000256" key="1">
    <source>
        <dbReference type="SAM" id="MobiDB-lite"/>
    </source>
</evidence>
<comment type="caution">
    <text evidence="2">The sequence shown here is derived from an EMBL/GenBank/DDBJ whole genome shotgun (WGS) entry which is preliminary data.</text>
</comment>
<keyword evidence="3" id="KW-1185">Reference proteome</keyword>
<dbReference type="EMBL" id="JAUEPO010000002">
    <property type="protein sequence ID" value="KAK3332899.1"/>
    <property type="molecule type" value="Genomic_DNA"/>
</dbReference>
<sequence>MTYDPETMTDESASITDEPETMTDDVVGPVILDEDGDFFLVVEDTDKGRVGEFLVSSKILMLGSRVFRVMLGPNYEEGQRLRQGGRPRIHVKEDDLTAMEIILSIWHMKIDRDINHCQSAETIAAVAILADKYDCTALFRVWESHWNKDNRFWPDEWWTAEDTGYLILAAWLLRDSPEKFYAPRLAVKHLPLNFRSAWKKNKTIEGHLPGKIIAEILTDVQRGFKDIRNLVMSTLSELGKMDTQPRQMLYRHCPKCFRVLDSHFENPKSDKDWCSRCRWFPRKTIDNSSCLPYCSRNVAVAEYLDILRRAGLWPFSRVNYPDSPFSVFDVVDMLRKEKKGIAKAMGYKPLAWDHLCQSGDQCPLVGKLNALLEDMEKYCNGQLWRE</sequence>
<dbReference type="InterPro" id="IPR011333">
    <property type="entry name" value="SKP1/BTB/POZ_sf"/>
</dbReference>
<accession>A0AAE0MJ21</accession>
<reference evidence="2" key="1">
    <citation type="journal article" date="2023" name="Mol. Phylogenet. Evol.">
        <title>Genome-scale phylogeny and comparative genomics of the fungal order Sordariales.</title>
        <authorList>
            <person name="Hensen N."/>
            <person name="Bonometti L."/>
            <person name="Westerberg I."/>
            <person name="Brannstrom I.O."/>
            <person name="Guillou S."/>
            <person name="Cros-Aarteil S."/>
            <person name="Calhoun S."/>
            <person name="Haridas S."/>
            <person name="Kuo A."/>
            <person name="Mondo S."/>
            <person name="Pangilinan J."/>
            <person name="Riley R."/>
            <person name="LaButti K."/>
            <person name="Andreopoulos B."/>
            <person name="Lipzen A."/>
            <person name="Chen C."/>
            <person name="Yan M."/>
            <person name="Daum C."/>
            <person name="Ng V."/>
            <person name="Clum A."/>
            <person name="Steindorff A."/>
            <person name="Ohm R.A."/>
            <person name="Martin F."/>
            <person name="Silar P."/>
            <person name="Natvig D.O."/>
            <person name="Lalanne C."/>
            <person name="Gautier V."/>
            <person name="Ament-Velasquez S.L."/>
            <person name="Kruys A."/>
            <person name="Hutchinson M.I."/>
            <person name="Powell A.J."/>
            <person name="Barry K."/>
            <person name="Miller A.N."/>
            <person name="Grigoriev I.V."/>
            <person name="Debuchy R."/>
            <person name="Gladieux P."/>
            <person name="Hiltunen Thoren M."/>
            <person name="Johannesson H."/>
        </authorList>
    </citation>
    <scope>NUCLEOTIDE SEQUENCE</scope>
    <source>
        <strain evidence="2">SMH4131-1</strain>
    </source>
</reference>
<dbReference type="Proteomes" id="UP001286456">
    <property type="component" value="Unassembled WGS sequence"/>
</dbReference>
<evidence type="ECO:0000313" key="3">
    <source>
        <dbReference type="Proteomes" id="UP001286456"/>
    </source>
</evidence>
<name>A0AAE0MJ21_9PEZI</name>
<proteinExistence type="predicted"/>
<organism evidence="2 3">
    <name type="scientific">Cercophora scortea</name>
    <dbReference type="NCBI Taxonomy" id="314031"/>
    <lineage>
        <taxon>Eukaryota</taxon>
        <taxon>Fungi</taxon>
        <taxon>Dikarya</taxon>
        <taxon>Ascomycota</taxon>
        <taxon>Pezizomycotina</taxon>
        <taxon>Sordariomycetes</taxon>
        <taxon>Sordariomycetidae</taxon>
        <taxon>Sordariales</taxon>
        <taxon>Lasiosphaeriaceae</taxon>
        <taxon>Cercophora</taxon>
    </lineage>
</organism>
<evidence type="ECO:0008006" key="4">
    <source>
        <dbReference type="Google" id="ProtNLM"/>
    </source>
</evidence>
<feature type="region of interest" description="Disordered" evidence="1">
    <location>
        <begin position="1"/>
        <end position="21"/>
    </location>
</feature>
<reference evidence="2" key="2">
    <citation type="submission" date="2023-06" db="EMBL/GenBank/DDBJ databases">
        <authorList>
            <consortium name="Lawrence Berkeley National Laboratory"/>
            <person name="Haridas S."/>
            <person name="Hensen N."/>
            <person name="Bonometti L."/>
            <person name="Westerberg I."/>
            <person name="Brannstrom I.O."/>
            <person name="Guillou S."/>
            <person name="Cros-Aarteil S."/>
            <person name="Calhoun S."/>
            <person name="Kuo A."/>
            <person name="Mondo S."/>
            <person name="Pangilinan J."/>
            <person name="Riley R."/>
            <person name="Labutti K."/>
            <person name="Andreopoulos B."/>
            <person name="Lipzen A."/>
            <person name="Chen C."/>
            <person name="Yanf M."/>
            <person name="Daum C."/>
            <person name="Ng V."/>
            <person name="Clum A."/>
            <person name="Steindorff A."/>
            <person name="Ohm R."/>
            <person name="Martin F."/>
            <person name="Silar P."/>
            <person name="Natvig D."/>
            <person name="Lalanne C."/>
            <person name="Gautier V."/>
            <person name="Ament-Velasquez S.L."/>
            <person name="Kruys A."/>
            <person name="Hutchinson M.I."/>
            <person name="Powell A.J."/>
            <person name="Barry K."/>
            <person name="Miller A.N."/>
            <person name="Grigoriev I.V."/>
            <person name="Debuchy R."/>
            <person name="Gladieux P."/>
            <person name="Thoren M.H."/>
            <person name="Johannesson H."/>
        </authorList>
    </citation>
    <scope>NUCLEOTIDE SEQUENCE</scope>
    <source>
        <strain evidence="2">SMH4131-1</strain>
    </source>
</reference>
<dbReference type="AlphaFoldDB" id="A0AAE0MJ21"/>
<dbReference type="Gene3D" id="3.30.710.10">
    <property type="entry name" value="Potassium Channel Kv1.1, Chain A"/>
    <property type="match status" value="1"/>
</dbReference>
<gene>
    <name evidence="2" type="ORF">B0T19DRAFT_398626</name>
</gene>
<evidence type="ECO:0000313" key="2">
    <source>
        <dbReference type="EMBL" id="KAK3332899.1"/>
    </source>
</evidence>